<proteinExistence type="predicted"/>
<dbReference type="PANTHER" id="PTHR44083">
    <property type="entry name" value="TOPLESS-RELATED PROTEIN 1-RELATED"/>
    <property type="match status" value="1"/>
</dbReference>
<evidence type="ECO:0000259" key="5">
    <source>
        <dbReference type="PROSITE" id="PS50897"/>
    </source>
</evidence>
<dbReference type="PROSITE" id="PS50897">
    <property type="entry name" value="CTLH"/>
    <property type="match status" value="1"/>
</dbReference>
<dbReference type="InterPro" id="IPR027728">
    <property type="entry name" value="Topless_fam"/>
</dbReference>
<keyword evidence="7" id="KW-1185">Reference proteome</keyword>
<sequence length="1102" mass="123389">MVVSVATVAAMAITVSLIDMDVVLVGSREFFESVTLAMSLSKDLIFLILQFCDEENLKRTAHMLEQETGYFFDMKYFEDLVLNGNWEEAEKYLLSFTGVEDNKYSTKIYFEIRKQMFLEALDKHDHAVALDILRKDLKVFAQSNKELYKEMTQLLTLDDFREHGSLSSYGDTMSARKQMMNELTIVIEANPLLRGRTKFPQINKSRLRRLINQSLNWQHLHCSHPHPQPHIDTLFTDHKCPGPDHLQDQLNVENPSPSTPMPESILPVSAKSSCNPSTVTETVISGGAMNLGNLTNQEPESLDGSTDCGDTSKIRSTATLNEVVSPTKETPYDLPVTVERILDMGSSPTSMDFHPVQQTLLLVGNNAGGIELWNVTSAKKLFTRQFMVWELKTISAMFLEDMVKNPHISVNRILWSPDGLLFGVAYSKNLVQLYSYHYSRNYAEKHLEIDAHDGIVNDLAFAKPYNKLVAISCGDDKLIQVWDTVTGTKQFTFEGHGAPVYSLCPHENENIHFVFSISTNGQMKAWLFDNMGPRITYDAPGLCRTRMSYSTDRKRLFSCGTDKDGGSYLVEWNQSEGFVMRNYRGLCKHASGEVRFDTSNNKFLAAGDEHVIKVWDMDNAEILAVIDADGGLPANPYICFNKEGTLLAVFSEHNRTKILANHRGSQLLQTFTFVSGDSSEFLTESLKKLAVNSIPLPAKARIVGGDIPVASSPQKEKAPGNLENVIPEKSVEQNNKLETQSISKIVEVSRCRSLQLTSKVETKKIRRLLYTNAGNGILALAEDGIHLHWRWSKNDSNLRGKATTKCVPQLWQPKSGLLMINDLPESKVDLVSPCFCLSKNDSYVISASGKMVSLFNMLIFKKMRSFMPSPPAATCIVFYPPDNNIIAIGMDDSTILIYNVRVDEMINKLKGHSKRISGLAFSTMLNVLVSSGLDAQIVVWDSVTWEKKNNAFLEISTGWLPSELSETHVQFDKDERHFLVVHETQLAIYETTKLQCVKQWVVGNFCARISHAAFSCDTELLYAVMRDGIVLILGASDLLPRFEIDPSAYLPQHIRSHAYPLVVAAHPQKANQFALGLSDGGVVIIEPMESEGTWTAPLPVDN</sequence>
<evidence type="ECO:0000313" key="7">
    <source>
        <dbReference type="Proteomes" id="UP001604277"/>
    </source>
</evidence>
<dbReference type="SUPFAM" id="SSF50998">
    <property type="entry name" value="Quinoprotein alcohol dehydrogenase-like"/>
    <property type="match status" value="1"/>
</dbReference>
<dbReference type="Pfam" id="PF00400">
    <property type="entry name" value="WD40"/>
    <property type="match status" value="2"/>
</dbReference>
<dbReference type="SMART" id="SM00667">
    <property type="entry name" value="LisH"/>
    <property type="match status" value="1"/>
</dbReference>
<dbReference type="InterPro" id="IPR011047">
    <property type="entry name" value="Quinoprotein_ADH-like_sf"/>
</dbReference>
<dbReference type="SMART" id="SM00668">
    <property type="entry name" value="CTLH"/>
    <property type="match status" value="1"/>
</dbReference>
<evidence type="ECO:0000256" key="2">
    <source>
        <dbReference type="ARBA" id="ARBA00022737"/>
    </source>
</evidence>
<name>A0ABD1WGA4_9LAMI</name>
<dbReference type="InterPro" id="IPR001680">
    <property type="entry name" value="WD40_rpt"/>
</dbReference>
<dbReference type="Gene3D" id="2.130.10.10">
    <property type="entry name" value="YVTN repeat-like/Quinoprotein amine dehydrogenase"/>
    <property type="match status" value="3"/>
</dbReference>
<protein>
    <submittedName>
        <fullName evidence="6">Topless-related protein 1</fullName>
    </submittedName>
</protein>
<dbReference type="Pfam" id="PF21359">
    <property type="entry name" value="zf_topless"/>
    <property type="match status" value="1"/>
</dbReference>
<comment type="caution">
    <text evidence="6">The sequence shown here is derived from an EMBL/GenBank/DDBJ whole genome shotgun (WGS) entry which is preliminary data.</text>
</comment>
<dbReference type="InterPro" id="IPR036322">
    <property type="entry name" value="WD40_repeat_dom_sf"/>
</dbReference>
<feature type="domain" description="CTLH" evidence="5">
    <location>
        <begin position="70"/>
        <end position="128"/>
    </location>
</feature>
<dbReference type="AlphaFoldDB" id="A0ABD1WGA4"/>
<evidence type="ECO:0000256" key="3">
    <source>
        <dbReference type="PROSITE-ProRule" id="PRU00221"/>
    </source>
</evidence>
<feature type="repeat" description="WD" evidence="3">
    <location>
        <begin position="909"/>
        <end position="941"/>
    </location>
</feature>
<evidence type="ECO:0000256" key="1">
    <source>
        <dbReference type="ARBA" id="ARBA00022574"/>
    </source>
</evidence>
<dbReference type="InterPro" id="IPR048419">
    <property type="entry name" value="Topless_Znf"/>
</dbReference>
<dbReference type="InterPro" id="IPR054532">
    <property type="entry name" value="TPL_SMU1_LisH-like"/>
</dbReference>
<feature type="repeat" description="WD" evidence="3">
    <location>
        <begin position="594"/>
        <end position="625"/>
    </location>
</feature>
<dbReference type="InterPro" id="IPR015943">
    <property type="entry name" value="WD40/YVTN_repeat-like_dom_sf"/>
</dbReference>
<dbReference type="SMART" id="SM00320">
    <property type="entry name" value="WD40"/>
    <property type="match status" value="9"/>
</dbReference>
<accession>A0ABD1WGA4</accession>
<keyword evidence="2" id="KW-0677">Repeat</keyword>
<keyword evidence="1 3" id="KW-0853">WD repeat</keyword>
<dbReference type="SUPFAM" id="SSF101908">
    <property type="entry name" value="Putative isomerase YbhE"/>
    <property type="match status" value="1"/>
</dbReference>
<dbReference type="InterPro" id="IPR006594">
    <property type="entry name" value="LisH"/>
</dbReference>
<dbReference type="Pfam" id="PF17814">
    <property type="entry name" value="LisH_TPL"/>
    <property type="match status" value="1"/>
</dbReference>
<feature type="region of interest" description="Disordered" evidence="4">
    <location>
        <begin position="254"/>
        <end position="273"/>
    </location>
</feature>
<dbReference type="InterPro" id="IPR054080">
    <property type="entry name" value="TPR1-like_2nd"/>
</dbReference>
<dbReference type="Proteomes" id="UP001604277">
    <property type="component" value="Unassembled WGS sequence"/>
</dbReference>
<dbReference type="SUPFAM" id="SSF50978">
    <property type="entry name" value="WD40 repeat-like"/>
    <property type="match status" value="1"/>
</dbReference>
<evidence type="ECO:0000313" key="6">
    <source>
        <dbReference type="EMBL" id="KAL2548597.1"/>
    </source>
</evidence>
<evidence type="ECO:0000256" key="4">
    <source>
        <dbReference type="SAM" id="MobiDB-lite"/>
    </source>
</evidence>
<gene>
    <name evidence="6" type="ORF">Fot_10127</name>
</gene>
<dbReference type="Pfam" id="PF21889">
    <property type="entry name" value="TPR1-like_2nd"/>
    <property type="match status" value="1"/>
</dbReference>
<reference evidence="7" key="1">
    <citation type="submission" date="2024-07" db="EMBL/GenBank/DDBJ databases">
        <title>Two chromosome-level genome assemblies of Korean endemic species Abeliophyllum distichum and Forsythia ovata (Oleaceae).</title>
        <authorList>
            <person name="Jang H."/>
        </authorList>
    </citation>
    <scope>NUCLEOTIDE SEQUENCE [LARGE SCALE GENOMIC DNA]</scope>
</reference>
<dbReference type="PROSITE" id="PS50082">
    <property type="entry name" value="WD_REPEATS_2"/>
    <property type="match status" value="3"/>
</dbReference>
<dbReference type="PANTHER" id="PTHR44083:SF22">
    <property type="entry name" value="PROTEIN TPR3-LIKE"/>
    <property type="match status" value="1"/>
</dbReference>
<feature type="repeat" description="WD" evidence="3">
    <location>
        <begin position="449"/>
        <end position="492"/>
    </location>
</feature>
<dbReference type="EMBL" id="JBFOLJ010000003">
    <property type="protein sequence ID" value="KAL2548597.1"/>
    <property type="molecule type" value="Genomic_DNA"/>
</dbReference>
<dbReference type="PROSITE" id="PS50896">
    <property type="entry name" value="LISH"/>
    <property type="match status" value="1"/>
</dbReference>
<organism evidence="6 7">
    <name type="scientific">Forsythia ovata</name>
    <dbReference type="NCBI Taxonomy" id="205694"/>
    <lineage>
        <taxon>Eukaryota</taxon>
        <taxon>Viridiplantae</taxon>
        <taxon>Streptophyta</taxon>
        <taxon>Embryophyta</taxon>
        <taxon>Tracheophyta</taxon>
        <taxon>Spermatophyta</taxon>
        <taxon>Magnoliopsida</taxon>
        <taxon>eudicotyledons</taxon>
        <taxon>Gunneridae</taxon>
        <taxon>Pentapetalae</taxon>
        <taxon>asterids</taxon>
        <taxon>lamiids</taxon>
        <taxon>Lamiales</taxon>
        <taxon>Oleaceae</taxon>
        <taxon>Forsythieae</taxon>
        <taxon>Forsythia</taxon>
    </lineage>
</organism>
<dbReference type="InterPro" id="IPR006595">
    <property type="entry name" value="CTLH_C"/>
</dbReference>
<dbReference type="PROSITE" id="PS50294">
    <property type="entry name" value="WD_REPEATS_REGION"/>
    <property type="match status" value="1"/>
</dbReference>